<dbReference type="Gene3D" id="3.30.420.10">
    <property type="entry name" value="Ribonuclease H-like superfamily/Ribonuclease H"/>
    <property type="match status" value="1"/>
</dbReference>
<organism evidence="2 3">
    <name type="scientific">Crateriforma conspicua</name>
    <dbReference type="NCBI Taxonomy" id="2527996"/>
    <lineage>
        <taxon>Bacteria</taxon>
        <taxon>Pseudomonadati</taxon>
        <taxon>Planctomycetota</taxon>
        <taxon>Planctomycetia</taxon>
        <taxon>Planctomycetales</taxon>
        <taxon>Planctomycetaceae</taxon>
        <taxon>Crateriforma</taxon>
    </lineage>
</organism>
<dbReference type="InterPro" id="IPR012337">
    <property type="entry name" value="RNaseH-like_sf"/>
</dbReference>
<dbReference type="GO" id="GO:0004523">
    <property type="term" value="F:RNA-DNA hybrid ribonuclease activity"/>
    <property type="evidence" value="ECO:0007669"/>
    <property type="project" value="UniProtKB-EC"/>
</dbReference>
<feature type="region of interest" description="Disordered" evidence="1">
    <location>
        <begin position="179"/>
        <end position="216"/>
    </location>
</feature>
<keyword evidence="2" id="KW-0378">Hydrolase</keyword>
<accession>A0A5C6FWB1</accession>
<evidence type="ECO:0000313" key="3">
    <source>
        <dbReference type="Proteomes" id="UP000316476"/>
    </source>
</evidence>
<dbReference type="EC" id="3.1.26.4" evidence="2"/>
<feature type="compositionally biased region" description="Basic residues" evidence="1">
    <location>
        <begin position="189"/>
        <end position="198"/>
    </location>
</feature>
<gene>
    <name evidence="2" type="primary">rnhA_1</name>
    <name evidence="2" type="ORF">V7x_30060</name>
</gene>
<comment type="caution">
    <text evidence="2">The sequence shown here is derived from an EMBL/GenBank/DDBJ whole genome shotgun (WGS) entry which is preliminary data.</text>
</comment>
<dbReference type="RefSeq" id="WP_197137367.1">
    <property type="nucleotide sequence ID" value="NZ_SJPZ01000001.1"/>
</dbReference>
<protein>
    <submittedName>
        <fullName evidence="2">Ribonuclease HI</fullName>
        <ecNumber evidence="2">3.1.26.4</ecNumber>
    </submittedName>
</protein>
<name>A0A5C6FWB1_9PLAN</name>
<dbReference type="AlphaFoldDB" id="A0A5C6FWB1"/>
<dbReference type="GO" id="GO:0003676">
    <property type="term" value="F:nucleic acid binding"/>
    <property type="evidence" value="ECO:0007669"/>
    <property type="project" value="InterPro"/>
</dbReference>
<dbReference type="SUPFAM" id="SSF53098">
    <property type="entry name" value="Ribonuclease H-like"/>
    <property type="match status" value="1"/>
</dbReference>
<dbReference type="InterPro" id="IPR036397">
    <property type="entry name" value="RNaseH_sf"/>
</dbReference>
<evidence type="ECO:0000313" key="2">
    <source>
        <dbReference type="EMBL" id="TWU67432.1"/>
    </source>
</evidence>
<dbReference type="Proteomes" id="UP000316476">
    <property type="component" value="Unassembled WGS sequence"/>
</dbReference>
<dbReference type="EMBL" id="SJPZ01000001">
    <property type="protein sequence ID" value="TWU67432.1"/>
    <property type="molecule type" value="Genomic_DNA"/>
</dbReference>
<proteinExistence type="predicted"/>
<evidence type="ECO:0000256" key="1">
    <source>
        <dbReference type="SAM" id="MobiDB-lite"/>
    </source>
</evidence>
<reference evidence="2 3" key="1">
    <citation type="submission" date="2019-02" db="EMBL/GenBank/DDBJ databases">
        <title>Deep-cultivation of Planctomycetes and their phenomic and genomic characterization uncovers novel biology.</title>
        <authorList>
            <person name="Wiegand S."/>
            <person name="Jogler M."/>
            <person name="Boedeker C."/>
            <person name="Pinto D."/>
            <person name="Vollmers J."/>
            <person name="Rivas-Marin E."/>
            <person name="Kohn T."/>
            <person name="Peeters S.H."/>
            <person name="Heuer A."/>
            <person name="Rast P."/>
            <person name="Oberbeckmann S."/>
            <person name="Bunk B."/>
            <person name="Jeske O."/>
            <person name="Meyerdierks A."/>
            <person name="Storesund J.E."/>
            <person name="Kallscheuer N."/>
            <person name="Luecker S."/>
            <person name="Lage O.M."/>
            <person name="Pohl T."/>
            <person name="Merkel B.J."/>
            <person name="Hornburger P."/>
            <person name="Mueller R.-W."/>
            <person name="Bruemmer F."/>
            <person name="Labrenz M."/>
            <person name="Spormann A.M."/>
            <person name="Op Den Camp H."/>
            <person name="Overmann J."/>
            <person name="Amann R."/>
            <person name="Jetten M.S.M."/>
            <person name="Mascher T."/>
            <person name="Medema M.H."/>
            <person name="Devos D.P."/>
            <person name="Kaster A.-K."/>
            <person name="Ovreas L."/>
            <person name="Rohde M."/>
            <person name="Galperin M.Y."/>
            <person name="Jogler C."/>
        </authorList>
    </citation>
    <scope>NUCLEOTIDE SEQUENCE [LARGE SCALE GENOMIC DNA]</scope>
    <source>
        <strain evidence="2 3">V7</strain>
    </source>
</reference>
<sequence length="268" mass="28983">MLFSMDAVSELDSPSPLQHSDQSLSQYLLVCQAHAESLEQGSWQFSLEDASGELVLEASDVEFGDLNRLSVMAALRGLEAIDGASSVTLLSSNRYLIRSLTDSLPRWRRNGFVWEHFGRRVEVQHAELWRRVDRALSIHRVDACLISSRTVSLGQDPVAGLDQEAEADASTVRIDAPHQTVDTGGVPVTRRRRGHRPTRSTVDTGEVSRTSGSPIDGVSTAVASAAAVPDRLRRWLLTPGPAAESGGGRIAARHFDAAIYGTTIAAST</sequence>